<dbReference type="InterPro" id="IPR027417">
    <property type="entry name" value="P-loop_NTPase"/>
</dbReference>
<name>A0ABW8WYC9_9CYAN</name>
<gene>
    <name evidence="2" type="ORF">AB0759_35960</name>
</gene>
<dbReference type="InterPro" id="IPR043128">
    <property type="entry name" value="Rev_trsase/Diguanyl_cyclase"/>
</dbReference>
<dbReference type="Pfam" id="PF00990">
    <property type="entry name" value="GGDEF"/>
    <property type="match status" value="1"/>
</dbReference>
<dbReference type="CDD" id="cd01949">
    <property type="entry name" value="GGDEF"/>
    <property type="match status" value="1"/>
</dbReference>
<dbReference type="Gene3D" id="3.40.50.300">
    <property type="entry name" value="P-loop containing nucleotide triphosphate hydrolases"/>
    <property type="match status" value="1"/>
</dbReference>
<reference evidence="2 3" key="1">
    <citation type="submission" date="2024-07" db="EMBL/GenBank/DDBJ databases">
        <authorList>
            <person name="Tripathy S."/>
        </authorList>
    </citation>
    <scope>NUCLEOTIDE SEQUENCE [LARGE SCALE GENOMIC DNA]</scope>
    <source>
        <strain evidence="2 3">VB-61278_2</strain>
    </source>
</reference>
<dbReference type="PANTHER" id="PTHR45138:SF9">
    <property type="entry name" value="DIGUANYLATE CYCLASE DGCM-RELATED"/>
    <property type="match status" value="1"/>
</dbReference>
<protein>
    <submittedName>
        <fullName evidence="2">AAA-like domain-containing protein</fullName>
    </submittedName>
</protein>
<dbReference type="Pfam" id="PF26355">
    <property type="entry name" value="HTH_VMAP-M9"/>
    <property type="match status" value="1"/>
</dbReference>
<organism evidence="2 3">
    <name type="scientific">Scytonema tolypothrichoides VB-61278_2</name>
    <dbReference type="NCBI Taxonomy" id="3232314"/>
    <lineage>
        <taxon>Bacteria</taxon>
        <taxon>Bacillati</taxon>
        <taxon>Cyanobacteriota</taxon>
        <taxon>Cyanophyceae</taxon>
        <taxon>Nostocales</taxon>
        <taxon>Scytonemataceae</taxon>
        <taxon>Scytonema</taxon>
    </lineage>
</organism>
<dbReference type="NCBIfam" id="TIGR00254">
    <property type="entry name" value="GGDEF"/>
    <property type="match status" value="1"/>
</dbReference>
<dbReference type="Pfam" id="PF14516">
    <property type="entry name" value="AAA_35"/>
    <property type="match status" value="1"/>
</dbReference>
<comment type="caution">
    <text evidence="2">The sequence shown here is derived from an EMBL/GenBank/DDBJ whole genome shotgun (WGS) entry which is preliminary data.</text>
</comment>
<evidence type="ECO:0000259" key="1">
    <source>
        <dbReference type="PROSITE" id="PS50887"/>
    </source>
</evidence>
<dbReference type="SMART" id="SM00267">
    <property type="entry name" value="GGDEF"/>
    <property type="match status" value="1"/>
</dbReference>
<accession>A0ABW8WYC9</accession>
<dbReference type="InterPro" id="IPR029787">
    <property type="entry name" value="Nucleotide_cyclase"/>
</dbReference>
<dbReference type="Gene3D" id="3.30.70.270">
    <property type="match status" value="1"/>
</dbReference>
<dbReference type="InterPro" id="IPR000160">
    <property type="entry name" value="GGDEF_dom"/>
</dbReference>
<dbReference type="RefSeq" id="WP_237265829.1">
    <property type="nucleotide sequence ID" value="NZ_JBFQGM010000020.1"/>
</dbReference>
<dbReference type="SUPFAM" id="SSF52540">
    <property type="entry name" value="P-loop containing nucleoside triphosphate hydrolases"/>
    <property type="match status" value="1"/>
</dbReference>
<dbReference type="InterPro" id="IPR058651">
    <property type="entry name" value="HTH_VMAP-M9"/>
</dbReference>
<feature type="domain" description="GGDEF" evidence="1">
    <location>
        <begin position="531"/>
        <end position="673"/>
    </location>
</feature>
<proteinExistence type="predicted"/>
<keyword evidence="3" id="KW-1185">Reference proteome</keyword>
<evidence type="ECO:0000313" key="3">
    <source>
        <dbReference type="Proteomes" id="UP001628874"/>
    </source>
</evidence>
<dbReference type="Proteomes" id="UP001628874">
    <property type="component" value="Unassembled WGS sequence"/>
</dbReference>
<dbReference type="SUPFAM" id="SSF55073">
    <property type="entry name" value="Nucleotide cyclase"/>
    <property type="match status" value="1"/>
</dbReference>
<dbReference type="PROSITE" id="PS50887">
    <property type="entry name" value="GGDEF"/>
    <property type="match status" value="1"/>
</dbReference>
<dbReference type="InterPro" id="IPR050469">
    <property type="entry name" value="Diguanylate_Cyclase"/>
</dbReference>
<dbReference type="EMBL" id="JBFQGM010000020">
    <property type="protein sequence ID" value="MFL9465987.1"/>
    <property type="molecule type" value="Genomic_DNA"/>
</dbReference>
<evidence type="ECO:0000313" key="2">
    <source>
        <dbReference type="EMBL" id="MFL9465987.1"/>
    </source>
</evidence>
<dbReference type="PANTHER" id="PTHR45138">
    <property type="entry name" value="REGULATORY COMPONENTS OF SENSORY TRANSDUCTION SYSTEM"/>
    <property type="match status" value="1"/>
</dbReference>
<sequence length="678" mass="77399">MYIKSTYSYRNGLLQTDHSTEVNQILEAVEQSLLPRRLSSIEKFVLHQSWLGQTYNEMAQSSGYASDYIKEVGSQLWQDISDTVGQRVTKKNLHLVLNQIQTNFIGRQKKEAEPELEIIDKKHESEDVQLLTINKEIPYPNAPLDLTSPFYINRPPVEEIAYQEISQPGCAIGIRAPRKMGKSSLLHRIVSYSKALEYNTVYLDFQEADESIFISLEKFLRWFCANVSRQLNLNPKLDNFWDEDMGSKVSSKLYFEAYILKQVANAVVIVLNEVNRVFEHPTIAKDFLPMLRFWHELAKQEKIWQKCRLVVAHATEICVPLNLNQSPFNVGLTITLPKFTPEQAWDLAQRYGLIWASGEKGKQNLAPLIKMLSGHPYLLNLAFYYLQREEITYEELLQTAATSSGIFSDYLRGNLAILQKAPALVSAFQQVVNSNESVHLDAIAAFKLESMGLIELDGNRAKPSCELYRLYFREQLQHEKIQNVAETEELVTELQKIGYANHLDELTHLPTRHNFNQYMENNWEEWAKEALPISLVLCEVDYFKFFNAAYGYKVGDECLQLIANTISDRLDEYPEYFIARYAGAKFAIIVPLLSTEFALNIATHIRDDVIGLAIKHDRSIFGGFSSRVLTVSLGVASIIPSKENPPEVLVEATESALHQAIRRGRNCVSISATSMVEF</sequence>